<feature type="compositionally biased region" description="Low complexity" evidence="1">
    <location>
        <begin position="886"/>
        <end position="904"/>
    </location>
</feature>
<feature type="compositionally biased region" description="Low complexity" evidence="1">
    <location>
        <begin position="55"/>
        <end position="66"/>
    </location>
</feature>
<dbReference type="Gene3D" id="1.10.1000.11">
    <property type="entry name" value="Arf Nucleotide-binding Site Opener,domain 2"/>
    <property type="match status" value="1"/>
</dbReference>
<reference evidence="4" key="1">
    <citation type="journal article" date="2014" name="Genome Announc.">
        <title>De novo whole-genome sequence and genome annotation of Lichtheimia ramosa.</title>
        <authorList>
            <person name="Linde J."/>
            <person name="Schwartze V."/>
            <person name="Binder U."/>
            <person name="Lass-Florl C."/>
            <person name="Voigt K."/>
            <person name="Horn F."/>
        </authorList>
    </citation>
    <scope>NUCLEOTIDE SEQUENCE</scope>
    <source>
        <strain evidence="4">JMRC FSU:6197</strain>
    </source>
</reference>
<dbReference type="AlphaFoldDB" id="A0A077WMC5"/>
<feature type="compositionally biased region" description="Low complexity" evidence="1">
    <location>
        <begin position="795"/>
        <end position="828"/>
    </location>
</feature>
<dbReference type="InterPro" id="IPR035999">
    <property type="entry name" value="Sec7_dom_sf"/>
</dbReference>
<feature type="region of interest" description="Disordered" evidence="1">
    <location>
        <begin position="182"/>
        <end position="281"/>
    </location>
</feature>
<feature type="compositionally biased region" description="Acidic residues" evidence="1">
    <location>
        <begin position="335"/>
        <end position="349"/>
    </location>
</feature>
<feature type="compositionally biased region" description="Pro residues" evidence="1">
    <location>
        <begin position="475"/>
        <end position="497"/>
    </location>
</feature>
<dbReference type="InterPro" id="IPR041681">
    <property type="entry name" value="PH_9"/>
</dbReference>
<dbReference type="InterPro" id="IPR011993">
    <property type="entry name" value="PH-like_dom_sf"/>
</dbReference>
<protein>
    <recommendedName>
        <fullName evidence="5">SEC7 domain-containing protein</fullName>
    </recommendedName>
</protein>
<evidence type="ECO:0000259" key="3">
    <source>
        <dbReference type="PROSITE" id="PS50190"/>
    </source>
</evidence>
<sequence length="1199" mass="132391">MTSHSNNSRTNYNATSPSAMAPIQHVPLDMADPRFAAQFIPSRHAPEPPTRRSPHSSSNSSLSRSDSSLRRDHLVSTVDDHQQQAVKKAHPHQGQPVDDSDDTTIRRTRSIQHLQHTVPISHPTPRHLHNIPLAPPATHASANAPSIEVVGKRTYRRPELRSGIQESDDLLSSIPDELRSRPLTSLHTSNNNHVHNTSTTTTNITTSNTHPINNTRHLIPSPSSPSLNGNNNSDSASIYSTTNQERQKSTTDTSDNDDDSPHQHGSQRYSSWSNASTGKSSGSFSLYSTFGPEASDSTLDLDQPVPELPIGKRSPSPPLSTIKKEETTATSHEADSDDDDSDSDDDDLFVDATGMSQEDMEREKRISSSSSSKKRLSKRLSGGHFGSAGGLMLSTAANRNSTQELAELMMNWRRESIDISLSAAATLNKRPPSFSKTNPPSLTLSSGNNPPVPVAALSPPPRRKRSLHQLQQHHPSPPPPPSSMPPPPPPPQMPLPPAFTSSALPDPPSSNQPSSTLPPLPQSSTSAPVMTQSNQKETAHEGEARFAAQHIWQGDESFIVKERAAEWLGQGKPLNAKALVYYMDYFDFSDMRMDSAFRKLCSKLYFKAEAQQIDRILQVFAQRYWKCNPESIFGNPGTYIVYAVAYSLLLLNTDLHVAQGNHTRMNRVAFVRNTMSTIQEQLHNMPIERKHGSALYSKTWETDLEIYLKELYTSVKHHQILQPLSSQLGIAGGGGTSNDQKRSSSILGSGSRRVVDFKRSVNSMVRKSGIENTLFSDDMVINPMTSPLSSPKRGSFASSTSATSSMMHHTVSTNITTPSLSPTSSQQTFASSDHHHHPAQPPYYKEGVVVRKHLLETSGQKSKHREWKECFVVVGQGELKMYASQGSSSSSNGTNSNNSSNNTSHHGDERRSLLRASSINNFAALAESLSNRSSIMAGTSTMQLLGTIKLNHSLANVLPPPGYNRQRPHVFAVQQPHGGVYLFQAPSHEQVNEWVATCNYWAARQSKEPLAGGVSNMEYGWGSCLDDVILDLDASVDVNTGQSFGDPDSITIYDWKPPMPPSVSSTLDELDQLDALRKHLVTLGSDINEHRDLKRKMMIKFSSKSQNHTKVMSNWESKSTYLLHEIIKYQNYCDALEKCIKQHQQVEEQQLPPPQEYRQSIVMTPSLPMHLEYEESEMDLFSEIGKELAQLSTTSDNKG</sequence>
<evidence type="ECO:0000256" key="1">
    <source>
        <dbReference type="SAM" id="MobiDB-lite"/>
    </source>
</evidence>
<dbReference type="InterPro" id="IPR023394">
    <property type="entry name" value="Sec7_C_sf"/>
</dbReference>
<dbReference type="Pfam" id="PF01369">
    <property type="entry name" value="Sec7"/>
    <property type="match status" value="1"/>
</dbReference>
<dbReference type="PROSITE" id="PS50003">
    <property type="entry name" value="PH_DOMAIN"/>
    <property type="match status" value="1"/>
</dbReference>
<evidence type="ECO:0008006" key="5">
    <source>
        <dbReference type="Google" id="ProtNLM"/>
    </source>
</evidence>
<dbReference type="GO" id="GO:0032012">
    <property type="term" value="P:regulation of ARF protein signal transduction"/>
    <property type="evidence" value="ECO:0007669"/>
    <property type="project" value="InterPro"/>
</dbReference>
<dbReference type="Pfam" id="PF15410">
    <property type="entry name" value="PH_9"/>
    <property type="match status" value="1"/>
</dbReference>
<name>A0A077WMC5_9FUNG</name>
<evidence type="ECO:0000259" key="2">
    <source>
        <dbReference type="PROSITE" id="PS50003"/>
    </source>
</evidence>
<feature type="compositionally biased region" description="Polar residues" evidence="1">
    <location>
        <begin position="434"/>
        <end position="449"/>
    </location>
</feature>
<dbReference type="SMART" id="SM00222">
    <property type="entry name" value="Sec7"/>
    <property type="match status" value="1"/>
</dbReference>
<dbReference type="Gene3D" id="2.30.29.30">
    <property type="entry name" value="Pleckstrin-homology domain (PH domain)/Phosphotyrosine-binding domain (PTB)"/>
    <property type="match status" value="1"/>
</dbReference>
<feature type="compositionally biased region" description="Basic and acidic residues" evidence="1">
    <location>
        <begin position="67"/>
        <end position="82"/>
    </location>
</feature>
<proteinExistence type="predicted"/>
<feature type="region of interest" description="Disordered" evidence="1">
    <location>
        <begin position="883"/>
        <end position="910"/>
    </location>
</feature>
<feature type="compositionally biased region" description="Low complexity" evidence="1">
    <location>
        <begin position="184"/>
        <end position="235"/>
    </location>
</feature>
<feature type="domain" description="PH" evidence="2">
    <location>
        <begin position="848"/>
        <end position="1003"/>
    </location>
</feature>
<feature type="compositionally biased region" description="Pro residues" evidence="1">
    <location>
        <begin position="505"/>
        <end position="521"/>
    </location>
</feature>
<dbReference type="InterPro" id="IPR000904">
    <property type="entry name" value="Sec7_dom"/>
</dbReference>
<organism evidence="4">
    <name type="scientific">Lichtheimia ramosa</name>
    <dbReference type="NCBI Taxonomy" id="688394"/>
    <lineage>
        <taxon>Eukaryota</taxon>
        <taxon>Fungi</taxon>
        <taxon>Fungi incertae sedis</taxon>
        <taxon>Mucoromycota</taxon>
        <taxon>Mucoromycotina</taxon>
        <taxon>Mucoromycetes</taxon>
        <taxon>Mucorales</taxon>
        <taxon>Lichtheimiaceae</taxon>
        <taxon>Lichtheimia</taxon>
    </lineage>
</organism>
<feature type="compositionally biased region" description="Polar residues" evidence="1">
    <location>
        <begin position="263"/>
        <end position="281"/>
    </location>
</feature>
<dbReference type="SMART" id="SM00233">
    <property type="entry name" value="PH"/>
    <property type="match status" value="1"/>
</dbReference>
<feature type="region of interest" description="Disordered" evidence="1">
    <location>
        <begin position="785"/>
        <end position="842"/>
    </location>
</feature>
<gene>
    <name evidence="4" type="ORF">LRAMOSA02246</name>
</gene>
<evidence type="ECO:0000313" key="4">
    <source>
        <dbReference type="EMBL" id="CDS08298.1"/>
    </source>
</evidence>
<dbReference type="PANTHER" id="PTHR10663:SF373">
    <property type="entry name" value="PH AND SEC7 DOMAIN-CONTAINING PROTEIN C11E3.11C"/>
    <property type="match status" value="1"/>
</dbReference>
<dbReference type="OrthoDB" id="2157641at2759"/>
<feature type="domain" description="SEC7" evidence="3">
    <location>
        <begin position="510"/>
        <end position="718"/>
    </location>
</feature>
<dbReference type="GO" id="GO:0005085">
    <property type="term" value="F:guanyl-nucleotide exchange factor activity"/>
    <property type="evidence" value="ECO:0007669"/>
    <property type="project" value="InterPro"/>
</dbReference>
<dbReference type="EMBL" id="LK023324">
    <property type="protein sequence ID" value="CDS08298.1"/>
    <property type="molecule type" value="Genomic_DNA"/>
</dbReference>
<dbReference type="SUPFAM" id="SSF48425">
    <property type="entry name" value="Sec7 domain"/>
    <property type="match status" value="1"/>
</dbReference>
<accession>A0A077WMC5</accession>
<feature type="region of interest" description="Disordered" evidence="1">
    <location>
        <begin position="42"/>
        <end position="102"/>
    </location>
</feature>
<feature type="region of interest" description="Disordered" evidence="1">
    <location>
        <begin position="295"/>
        <end position="388"/>
    </location>
</feature>
<dbReference type="PANTHER" id="PTHR10663">
    <property type="entry name" value="GUANYL-NUCLEOTIDE EXCHANGE FACTOR"/>
    <property type="match status" value="1"/>
</dbReference>
<dbReference type="InterPro" id="IPR001849">
    <property type="entry name" value="PH_domain"/>
</dbReference>
<dbReference type="PROSITE" id="PS50190">
    <property type="entry name" value="SEC7"/>
    <property type="match status" value="1"/>
</dbReference>
<feature type="region of interest" description="Disordered" evidence="1">
    <location>
        <begin position="427"/>
        <end position="542"/>
    </location>
</feature>
<dbReference type="SUPFAM" id="SSF50729">
    <property type="entry name" value="PH domain-like"/>
    <property type="match status" value="1"/>
</dbReference>